<keyword evidence="4" id="KW-1185">Reference proteome</keyword>
<sequence>MKRRLRRLAVTAGSLALASATLAVPAQAATTSASSCPSGYLCGWSGTNETGSMMKTRADMPTMGSWDNRIRSFWNRTSSVSCLYTDQNYGGGGTFFGDEPGQGATGYSLDLDRTISSIKFVPNIRDCDATPYSEWYAEPAPKAAGFGDLNRDGRADLLSRDRSGRLWFVSGTGDGTLIGGGWNSMTALTRHGDLTGDGVEDLIARDSSGTLWLYPGYGDGKFGTRRSIGGGWKSMATITATGDINSDGRGDLLAHDSSGTLWFYPGTGHGTFGSRKSLGGGWNSMTALTAPGDLNGDGHGDLIARDTSGKLWLYPGTGRGTFGTRNLIGSGGWGQMSAFLSVGDVDGDGWLDLVAATQDGYENPDAGPTANQLRLYAGNGTGSLAKYRLLHQNWYDLNGGF</sequence>
<dbReference type="Pfam" id="PF03995">
    <property type="entry name" value="Inhibitor_I36"/>
    <property type="match status" value="1"/>
</dbReference>
<dbReference type="PANTHER" id="PTHR44103:SF1">
    <property type="entry name" value="PROPROTEIN CONVERTASE P"/>
    <property type="match status" value="1"/>
</dbReference>
<dbReference type="Proteomes" id="UP000641386">
    <property type="component" value="Unassembled WGS sequence"/>
</dbReference>
<dbReference type="Pfam" id="PF13517">
    <property type="entry name" value="FG-GAP_3"/>
    <property type="match status" value="2"/>
</dbReference>
<reference evidence="3" key="2">
    <citation type="submission" date="2020-09" db="EMBL/GenBank/DDBJ databases">
        <authorList>
            <person name="Sun Q."/>
            <person name="Ohkuma M."/>
        </authorList>
    </citation>
    <scope>NUCLEOTIDE SEQUENCE</scope>
    <source>
        <strain evidence="3">JCM 3302</strain>
    </source>
</reference>
<protein>
    <submittedName>
        <fullName evidence="3">ATP/GTP-binding protein</fullName>
    </submittedName>
</protein>
<dbReference type="SUPFAM" id="SSF69318">
    <property type="entry name" value="Integrin alpha N-terminal domain"/>
    <property type="match status" value="1"/>
</dbReference>
<keyword evidence="1 2" id="KW-0732">Signal</keyword>
<feature type="chain" id="PRO_5037954972" evidence="2">
    <location>
        <begin position="29"/>
        <end position="401"/>
    </location>
</feature>
<feature type="signal peptide" evidence="2">
    <location>
        <begin position="1"/>
        <end position="28"/>
    </location>
</feature>
<gene>
    <name evidence="3" type="ORF">GCM10014715_88710</name>
</gene>
<evidence type="ECO:0000256" key="1">
    <source>
        <dbReference type="ARBA" id="ARBA00022729"/>
    </source>
</evidence>
<evidence type="ECO:0000313" key="4">
    <source>
        <dbReference type="Proteomes" id="UP000641386"/>
    </source>
</evidence>
<name>A0A919AQF4_9ACTN</name>
<accession>A0A919AQF4</accession>
<organism evidence="3 4">
    <name type="scientific">Streptomyces spiralis</name>
    <dbReference type="NCBI Taxonomy" id="66376"/>
    <lineage>
        <taxon>Bacteria</taxon>
        <taxon>Bacillati</taxon>
        <taxon>Actinomycetota</taxon>
        <taxon>Actinomycetes</taxon>
        <taxon>Kitasatosporales</taxon>
        <taxon>Streptomycetaceae</taxon>
        <taxon>Streptomyces</taxon>
    </lineage>
</organism>
<dbReference type="Gene3D" id="2.60.20.10">
    <property type="entry name" value="Crystallins"/>
    <property type="match status" value="1"/>
</dbReference>
<comment type="caution">
    <text evidence="3">The sequence shown here is derived from an EMBL/GenBank/DDBJ whole genome shotgun (WGS) entry which is preliminary data.</text>
</comment>
<evidence type="ECO:0000313" key="3">
    <source>
        <dbReference type="EMBL" id="GHF20549.1"/>
    </source>
</evidence>
<dbReference type="AlphaFoldDB" id="A0A919AQF4"/>
<reference evidence="3" key="1">
    <citation type="journal article" date="2014" name="Int. J. Syst. Evol. Microbiol.">
        <title>Complete genome sequence of Corynebacterium casei LMG S-19264T (=DSM 44701T), isolated from a smear-ripened cheese.</title>
        <authorList>
            <consortium name="US DOE Joint Genome Institute (JGI-PGF)"/>
            <person name="Walter F."/>
            <person name="Albersmeier A."/>
            <person name="Kalinowski J."/>
            <person name="Ruckert C."/>
        </authorList>
    </citation>
    <scope>NUCLEOTIDE SEQUENCE</scope>
    <source>
        <strain evidence="3">JCM 3302</strain>
    </source>
</reference>
<proteinExistence type="predicted"/>
<dbReference type="InterPro" id="IPR028994">
    <property type="entry name" value="Integrin_alpha_N"/>
</dbReference>
<dbReference type="Gene3D" id="2.130.10.130">
    <property type="entry name" value="Integrin alpha, N-terminal"/>
    <property type="match status" value="1"/>
</dbReference>
<evidence type="ECO:0000256" key="2">
    <source>
        <dbReference type="SAM" id="SignalP"/>
    </source>
</evidence>
<dbReference type="InterPro" id="IPR013517">
    <property type="entry name" value="FG-GAP"/>
</dbReference>
<dbReference type="PANTHER" id="PTHR44103">
    <property type="entry name" value="PROPROTEIN CONVERTASE P"/>
    <property type="match status" value="1"/>
</dbReference>
<dbReference type="EMBL" id="BNBC01000099">
    <property type="protein sequence ID" value="GHF20549.1"/>
    <property type="molecule type" value="Genomic_DNA"/>
</dbReference>